<gene>
    <name evidence="1" type="ORF">40AC_37</name>
</gene>
<evidence type="ECO:0000313" key="1">
    <source>
        <dbReference type="EMBL" id="AHJ86401.1"/>
    </source>
</evidence>
<proteinExistence type="predicted"/>
<reference evidence="1 2" key="1">
    <citation type="journal article" date="2014" name="Genome Announc.">
        <title>Complete genome sequences of nine mycobacteriophages.</title>
        <authorList>
            <person name="Franceschelli J.J."/>
            <person name="Suarez C.A."/>
            <person name="Teran L."/>
            <person name="Raya R.R."/>
            <person name="Morbidoni H.R."/>
        </authorList>
    </citation>
    <scope>NUCLEOTIDE SEQUENCE [LARGE SCALE GENOMIC DNA]</scope>
</reference>
<dbReference type="KEGG" id="vg:18506273"/>
<name>W8EGC0_9CAUD</name>
<keyword evidence="2" id="KW-1185">Reference proteome</keyword>
<dbReference type="EMBL" id="KJ192196">
    <property type="protein sequence ID" value="AHJ86401.1"/>
    <property type="molecule type" value="Genomic_DNA"/>
</dbReference>
<accession>W8EGC0</accession>
<sequence length="104" mass="11886">MGGSQRGGHLWPLSVARWRTMRIDRCKVCGADTVWRQMAKGHRVRFDAGPSVTREVWPGECYADMGRGVVNLRDVKPSRWPEKCLTVHWDRCPDSYKPSGVTSR</sequence>
<organism evidence="1 2">
    <name type="scientific">Mycobacterium phage 40AC</name>
    <dbReference type="NCBI Taxonomy" id="1458717"/>
    <lineage>
        <taxon>Viruses</taxon>
        <taxon>Duplodnaviria</taxon>
        <taxon>Heunggongvirae</taxon>
        <taxon>Uroviricota</taxon>
        <taxon>Caudoviricetes</taxon>
        <taxon>Santafevirus</taxon>
        <taxon>Santafevirus sf40AC</taxon>
    </lineage>
</organism>
<dbReference type="Proteomes" id="UP000201360">
    <property type="component" value="Segment"/>
</dbReference>
<protein>
    <submittedName>
        <fullName evidence="1">Uncharacterized protein</fullName>
    </submittedName>
</protein>
<dbReference type="RefSeq" id="YP_009009871.1">
    <property type="nucleotide sequence ID" value="NC_023607.1"/>
</dbReference>
<evidence type="ECO:0000313" key="2">
    <source>
        <dbReference type="Proteomes" id="UP000201360"/>
    </source>
</evidence>